<proteinExistence type="predicted"/>
<evidence type="ECO:0000313" key="3">
    <source>
        <dbReference type="Proteomes" id="UP001212997"/>
    </source>
</evidence>
<keyword evidence="3" id="KW-1185">Reference proteome</keyword>
<feature type="transmembrane region" description="Helical" evidence="1">
    <location>
        <begin position="27"/>
        <end position="49"/>
    </location>
</feature>
<keyword evidence="1" id="KW-0472">Membrane</keyword>
<evidence type="ECO:0000313" key="2">
    <source>
        <dbReference type="EMBL" id="KAJ3489290.1"/>
    </source>
</evidence>
<keyword evidence="1" id="KW-1133">Transmembrane helix</keyword>
<comment type="caution">
    <text evidence="2">The sequence shown here is derived from an EMBL/GenBank/DDBJ whole genome shotgun (WGS) entry which is preliminary data.</text>
</comment>
<dbReference type="EMBL" id="JANAWD010000048">
    <property type="protein sequence ID" value="KAJ3489290.1"/>
    <property type="molecule type" value="Genomic_DNA"/>
</dbReference>
<organism evidence="2 3">
    <name type="scientific">Meripilus lineatus</name>
    <dbReference type="NCBI Taxonomy" id="2056292"/>
    <lineage>
        <taxon>Eukaryota</taxon>
        <taxon>Fungi</taxon>
        <taxon>Dikarya</taxon>
        <taxon>Basidiomycota</taxon>
        <taxon>Agaricomycotina</taxon>
        <taxon>Agaricomycetes</taxon>
        <taxon>Polyporales</taxon>
        <taxon>Meripilaceae</taxon>
        <taxon>Meripilus</taxon>
    </lineage>
</organism>
<keyword evidence="1" id="KW-0812">Transmembrane</keyword>
<reference evidence="2" key="1">
    <citation type="submission" date="2022-07" db="EMBL/GenBank/DDBJ databases">
        <title>Genome Sequence of Physisporinus lineatus.</title>
        <authorList>
            <person name="Buettner E."/>
        </authorList>
    </citation>
    <scope>NUCLEOTIDE SEQUENCE</scope>
    <source>
        <strain evidence="2">VT162</strain>
    </source>
</reference>
<dbReference type="Proteomes" id="UP001212997">
    <property type="component" value="Unassembled WGS sequence"/>
</dbReference>
<sequence length="570" mass="62236">MHTHTQNDHPPRRRFTIAKTWRRPSKVYRVFALASFNIACNVAILYAAFHTYRFGASITNGSWWITDNTLLSIIEFAAKLPAASTVSIGRLAVSHLWSREWANMLSGTEIEELRSLNVFGSVLSILRAVSRIVRGCCVFAQKPYSLMVLSAILLLFYSTAVVTLATPALIFVNGPIVTYTFAELPFMTQPGYGNRCIPPSPSNSEARSCLQLMLAENAMTDVGGYNGTQTWSEDGSYPLWTKLDITFNSGDAEKGSIVSAIPLGPTNGVDLTDGVFVIGSNMATVESLLNKTDSMFRESTEFLIQVGTTVPLLTCRCEKVPRSSDNISTVTISGDAYTLIPPIPLLQDGEAVGQVTADDATLLLSFGGQESKSITHCAIDLILKPVDMTIHSSSPHSNIPSSAVVSPSQNPWELRDITALPHDRHSSMQNFSDYWMGGIGWSTSPKRSAIVSFLAGLPIGTGTAEGFAKNGSYLEYSVLTMLASGVSMGFPPEHPISASTSSLPSTSLRSYRVIKREYYIGLQTRFQAFLTFVVIFDCIFVVCCLVVIIQDEWYPVWTDPACTFACIPLV</sequence>
<name>A0AAD5VAL6_9APHY</name>
<protein>
    <recommendedName>
        <fullName evidence="4">Transmembrane protein</fullName>
    </recommendedName>
</protein>
<feature type="transmembrane region" description="Helical" evidence="1">
    <location>
        <begin position="148"/>
        <end position="172"/>
    </location>
</feature>
<gene>
    <name evidence="2" type="ORF">NLI96_g2222</name>
</gene>
<dbReference type="AlphaFoldDB" id="A0AAD5VAL6"/>
<evidence type="ECO:0008006" key="4">
    <source>
        <dbReference type="Google" id="ProtNLM"/>
    </source>
</evidence>
<accession>A0AAD5VAL6</accession>
<evidence type="ECO:0000256" key="1">
    <source>
        <dbReference type="SAM" id="Phobius"/>
    </source>
</evidence>
<feature type="transmembrane region" description="Helical" evidence="1">
    <location>
        <begin position="526"/>
        <end position="549"/>
    </location>
</feature>